<evidence type="ECO:0000313" key="5">
    <source>
        <dbReference type="Proteomes" id="UP000194137"/>
    </source>
</evidence>
<dbReference type="EMBL" id="CP021112">
    <property type="protein sequence ID" value="ARQ01745.1"/>
    <property type="molecule type" value="Genomic_DNA"/>
</dbReference>
<dbReference type="PANTHER" id="PTHR43201:SF5">
    <property type="entry name" value="MEDIUM-CHAIN ACYL-COA LIGASE ACSF2, MITOCHONDRIAL"/>
    <property type="match status" value="1"/>
</dbReference>
<sequence length="540" mass="56722">MGGPMDQDRTSKDNAALRLSAGGVVAQPGSSMMHAPISMAGRSVRSAATTIDSLFRANAARRPDADAVIDSPDRERVIGQPPRHLTYAQADRAVEAIATRLRQIGLPAGTVVGLQMPNIVESVLTLLAITRAGMVPAPLPLLWRRADCVAALSRAGARAIITYGHVDDMDHAQLALGIAAELFPIRVVCGFGCGRVDGIVPFDDCLSADIESTHELDVSLSESSPAAAITFDMTADGPVAVLRDHAQLLAGGVLVQHRATIQPRAAIVSTIPATSFAGLATSFVPWLLCTGTLILHHPFDPDALARQIAEHDGNILVVPDALLLPLTQSETLDTTRSLKSIIALWRSPDRVAASSQWPADAPNLVDVAAFGEAGLLASVRAANGRAAPWPTGNIVVAENGHDITLGRVAQTVTGTLGLGGLLAASPLRLYDPEPTEAPDTGADLVDTGYSCRLTPNDETLVITASPVGLVNVGGYRFAMHDLQLHVRDIDDNGVIAAFPHALTGYRLAGHATNSEVVRAKLEESGSNPLISHAFHDRLPS</sequence>
<comment type="similarity">
    <text evidence="1">Belongs to the ATP-dependent AMP-binding enzyme family.</text>
</comment>
<dbReference type="Pfam" id="PF00501">
    <property type="entry name" value="AMP-binding"/>
    <property type="match status" value="1"/>
</dbReference>
<organism evidence="4 5">
    <name type="scientific">Pseudorhodoplanes sinuspersici</name>
    <dbReference type="NCBI Taxonomy" id="1235591"/>
    <lineage>
        <taxon>Bacteria</taxon>
        <taxon>Pseudomonadati</taxon>
        <taxon>Pseudomonadota</taxon>
        <taxon>Alphaproteobacteria</taxon>
        <taxon>Hyphomicrobiales</taxon>
        <taxon>Pseudorhodoplanes</taxon>
    </lineage>
</organism>
<evidence type="ECO:0000259" key="3">
    <source>
        <dbReference type="Pfam" id="PF00501"/>
    </source>
</evidence>
<dbReference type="SUPFAM" id="SSF56801">
    <property type="entry name" value="Acetyl-CoA synthetase-like"/>
    <property type="match status" value="1"/>
</dbReference>
<proteinExistence type="inferred from homology"/>
<feature type="domain" description="AMP-dependent synthetase/ligase" evidence="3">
    <location>
        <begin position="55"/>
        <end position="173"/>
    </location>
</feature>
<name>A0A1W6ZYC3_9HYPH</name>
<keyword evidence="5" id="KW-1185">Reference proteome</keyword>
<protein>
    <recommendedName>
        <fullName evidence="3">AMP-dependent synthetase/ligase domain-containing protein</fullName>
    </recommendedName>
</protein>
<dbReference type="GO" id="GO:0006631">
    <property type="term" value="P:fatty acid metabolic process"/>
    <property type="evidence" value="ECO:0007669"/>
    <property type="project" value="TreeGrafter"/>
</dbReference>
<gene>
    <name evidence="4" type="ORF">CAK95_23575</name>
</gene>
<dbReference type="KEGG" id="psin:CAK95_23575"/>
<dbReference type="AlphaFoldDB" id="A0A1W6ZYC3"/>
<keyword evidence="2" id="KW-0436">Ligase</keyword>
<dbReference type="PANTHER" id="PTHR43201">
    <property type="entry name" value="ACYL-COA SYNTHETASE"/>
    <property type="match status" value="1"/>
</dbReference>
<accession>A0A1W6ZYC3</accession>
<dbReference type="InterPro" id="IPR000873">
    <property type="entry name" value="AMP-dep_synth/lig_dom"/>
</dbReference>
<dbReference type="STRING" id="1235591.CAK95_23575"/>
<reference evidence="4 5" key="1">
    <citation type="submission" date="2017-05" db="EMBL/GenBank/DDBJ databases">
        <title>Full genome sequence of Pseudorhodoplanes sinuspersici.</title>
        <authorList>
            <person name="Dastgheib S.M.M."/>
            <person name="Shavandi M."/>
            <person name="Tirandaz H."/>
        </authorList>
    </citation>
    <scope>NUCLEOTIDE SEQUENCE [LARGE SCALE GENOMIC DNA]</scope>
    <source>
        <strain evidence="4 5">RIPI110</strain>
    </source>
</reference>
<evidence type="ECO:0000256" key="1">
    <source>
        <dbReference type="ARBA" id="ARBA00006432"/>
    </source>
</evidence>
<dbReference type="Proteomes" id="UP000194137">
    <property type="component" value="Chromosome"/>
</dbReference>
<evidence type="ECO:0000313" key="4">
    <source>
        <dbReference type="EMBL" id="ARQ01745.1"/>
    </source>
</evidence>
<dbReference type="Gene3D" id="3.40.50.12780">
    <property type="entry name" value="N-terminal domain of ligase-like"/>
    <property type="match status" value="1"/>
</dbReference>
<dbReference type="GO" id="GO:0031956">
    <property type="term" value="F:medium-chain fatty acid-CoA ligase activity"/>
    <property type="evidence" value="ECO:0007669"/>
    <property type="project" value="TreeGrafter"/>
</dbReference>
<dbReference type="InterPro" id="IPR042099">
    <property type="entry name" value="ANL_N_sf"/>
</dbReference>
<evidence type="ECO:0000256" key="2">
    <source>
        <dbReference type="ARBA" id="ARBA00022598"/>
    </source>
</evidence>